<gene>
    <name evidence="5" type="ORF">ACIF0M_14200</name>
</gene>
<dbReference type="InterPro" id="IPR017900">
    <property type="entry name" value="4Fe4S_Fe_S_CS"/>
</dbReference>
<protein>
    <submittedName>
        <fullName evidence="5">Polysaccharide pyruvyl transferase family protein</fullName>
    </submittedName>
</protein>
<dbReference type="EMBL" id="JBITRD010000017">
    <property type="protein sequence ID" value="MFI7846645.1"/>
    <property type="molecule type" value="Genomic_DNA"/>
</dbReference>
<dbReference type="RefSeq" id="WP_396570489.1">
    <property type="nucleotide sequence ID" value="NZ_JBITRD010000017.1"/>
</dbReference>
<evidence type="ECO:0000259" key="4">
    <source>
        <dbReference type="PROSITE" id="PS51379"/>
    </source>
</evidence>
<dbReference type="InterPro" id="IPR007345">
    <property type="entry name" value="Polysacch_pyruvyl_Trfase"/>
</dbReference>
<keyword evidence="2" id="KW-0408">Iron</keyword>
<feature type="domain" description="4Fe-4S ferredoxin-type" evidence="4">
    <location>
        <begin position="359"/>
        <end position="389"/>
    </location>
</feature>
<dbReference type="Gene3D" id="3.30.70.20">
    <property type="match status" value="1"/>
</dbReference>
<keyword evidence="1" id="KW-0479">Metal-binding</keyword>
<feature type="domain" description="4Fe-4S ferredoxin-type" evidence="4">
    <location>
        <begin position="394"/>
        <end position="423"/>
    </location>
</feature>
<reference evidence="5 6" key="1">
    <citation type="submission" date="2024-08" db="EMBL/GenBank/DDBJ databases">
        <authorList>
            <person name="Vancuren S.J."/>
            <person name="Allen-Vercoe E."/>
        </authorList>
    </citation>
    <scope>NUCLEOTIDE SEQUENCE [LARGE SCALE GENOMIC DNA]</scope>
    <source>
        <strain evidence="5 6">16-6-I_42_FAA</strain>
    </source>
</reference>
<dbReference type="Pfam" id="PF04432">
    <property type="entry name" value="FrhB_FdhB_C"/>
    <property type="match status" value="1"/>
</dbReference>
<sequence length="751" mass="86858">MKIGVVTPYDSSNFGAFLQAYCLKKAIEKMGHEVIHIRNRSDDEAKKLYYHEKPIGKKEKIMPWKFKNDREFGKEKYRIFREAQTVFNIKTISDSKADLFVLGSDEIWNINHNVFKDTHFWGAKMNPAISYAASMGNADDEEYKKYPEIVNCLNNLELALVRDEKTKNMVERYSNTETHIVCDPTMLLPIEEYYQDIDDEYLKEHECLLVYAYKTIRENEKKAILETARKLNLKTVACCFNHSWCDHQIQCSPLQFSSLIRQCKAVVTTTFHGTMFCILNHANFVSITASVKTSQLLEMCDLKSKALKREEVNADMLAQCLSNQMYDIEKIDLIVENVRKKSLELLENAINQSLCKKTFDYQICEYKNCTGCLACINKCPREAINYVIDKEGKSLPLIDAKKCIKCGLCKKVCPNNCKIENNTPMKCYAAQIPDIKRREKSSSGGIAAMLAELYIQRGGSVYGAVVQNGGNVEHIRATSESEIIKFRGSKYVQSYINNSFGQVKKDLENGKKVLFTGTPCQIAGLRSFLGKEGISENLLCVDIICHGVPPYQYLRQHISTIDVNKEMKDFTFRGGSLDFHLVLYDKNKKIIYDKDQYHDEYYYSFLKSYIYRRNCYECRYAKESRVGDITIGDFWGINREELKTNMQGRISVVLVNTENGKKIFEEIKPSLTYEQREVREAVAGNPQLRRPAVKNQEYDKFIKAYIKEQDFNRAIKATSVKRQIYINDLKSNKTYLLLRKVKKKMIRKDNK</sequence>
<dbReference type="PROSITE" id="PS51379">
    <property type="entry name" value="4FE4S_FER_2"/>
    <property type="match status" value="2"/>
</dbReference>
<evidence type="ECO:0000256" key="3">
    <source>
        <dbReference type="ARBA" id="ARBA00023014"/>
    </source>
</evidence>
<evidence type="ECO:0000256" key="2">
    <source>
        <dbReference type="ARBA" id="ARBA00023004"/>
    </source>
</evidence>
<dbReference type="PANTHER" id="PTHR43193">
    <property type="match status" value="1"/>
</dbReference>
<dbReference type="Pfam" id="PF12838">
    <property type="entry name" value="Fer4_7"/>
    <property type="match status" value="1"/>
</dbReference>
<keyword evidence="6" id="KW-1185">Reference proteome</keyword>
<dbReference type="InterPro" id="IPR052977">
    <property type="entry name" value="Polyferredoxin-like_ET"/>
</dbReference>
<dbReference type="PANTHER" id="PTHR43193:SF2">
    <property type="entry name" value="POLYFERREDOXIN PROTEIN FWDF"/>
    <property type="match status" value="1"/>
</dbReference>
<dbReference type="GO" id="GO:0016740">
    <property type="term" value="F:transferase activity"/>
    <property type="evidence" value="ECO:0007669"/>
    <property type="project" value="UniProtKB-KW"/>
</dbReference>
<comment type="caution">
    <text evidence="5">The sequence shown here is derived from an EMBL/GenBank/DDBJ whole genome shotgun (WGS) entry which is preliminary data.</text>
</comment>
<evidence type="ECO:0000256" key="1">
    <source>
        <dbReference type="ARBA" id="ARBA00022723"/>
    </source>
</evidence>
<evidence type="ECO:0000313" key="5">
    <source>
        <dbReference type="EMBL" id="MFI7846645.1"/>
    </source>
</evidence>
<organism evidence="5 6">
    <name type="scientific">Dorea amylophila</name>
    <dbReference type="NCBI Taxonomy" id="2981789"/>
    <lineage>
        <taxon>Bacteria</taxon>
        <taxon>Bacillati</taxon>
        <taxon>Bacillota</taxon>
        <taxon>Clostridia</taxon>
        <taxon>Lachnospirales</taxon>
        <taxon>Lachnospiraceae</taxon>
        <taxon>Dorea</taxon>
    </lineage>
</organism>
<proteinExistence type="predicted"/>
<dbReference type="Pfam" id="PF04230">
    <property type="entry name" value="PS_pyruv_trans"/>
    <property type="match status" value="1"/>
</dbReference>
<evidence type="ECO:0000313" key="6">
    <source>
        <dbReference type="Proteomes" id="UP001614216"/>
    </source>
</evidence>
<dbReference type="InterPro" id="IPR007525">
    <property type="entry name" value="FrhB_FdhB_C"/>
</dbReference>
<dbReference type="SUPFAM" id="SSF54862">
    <property type="entry name" value="4Fe-4S ferredoxins"/>
    <property type="match status" value="1"/>
</dbReference>
<accession>A0ABW8B234</accession>
<dbReference type="InterPro" id="IPR017896">
    <property type="entry name" value="4Fe4S_Fe-S-bd"/>
</dbReference>
<dbReference type="Proteomes" id="UP001614216">
    <property type="component" value="Unassembled WGS sequence"/>
</dbReference>
<keyword evidence="3" id="KW-0411">Iron-sulfur</keyword>
<keyword evidence="5" id="KW-0808">Transferase</keyword>
<dbReference type="PROSITE" id="PS00198">
    <property type="entry name" value="4FE4S_FER_1"/>
    <property type="match status" value="1"/>
</dbReference>
<name>A0ABW8B234_9FIRM</name>